<dbReference type="InterPro" id="IPR001299">
    <property type="entry name" value="Ependymin"/>
</dbReference>
<evidence type="ECO:0000256" key="1">
    <source>
        <dbReference type="ARBA" id="ARBA00010771"/>
    </source>
</evidence>
<sequence>AAMYEIHEHNRTCKKSPLKVEFQPLGIPKNASLLGQVVVGSSSGPGQGLLVNTWVGELPDKSGKYMATVTEFACIPVSSAYHTKEFGWMVTSFFNNIIGIEDPNRLNPPSFCTDAETSSRWPFRRMLPLWVRLCWAALQYQETESWSTPGLGRCRRRRE</sequence>
<evidence type="ECO:0000313" key="2">
    <source>
        <dbReference type="EMBL" id="MEQ2192956.1"/>
    </source>
</evidence>
<organism evidence="2 3">
    <name type="scientific">Xenoophorus captivus</name>
    <dbReference type="NCBI Taxonomy" id="1517983"/>
    <lineage>
        <taxon>Eukaryota</taxon>
        <taxon>Metazoa</taxon>
        <taxon>Chordata</taxon>
        <taxon>Craniata</taxon>
        <taxon>Vertebrata</taxon>
        <taxon>Euteleostomi</taxon>
        <taxon>Actinopterygii</taxon>
        <taxon>Neopterygii</taxon>
        <taxon>Teleostei</taxon>
        <taxon>Neoteleostei</taxon>
        <taxon>Acanthomorphata</taxon>
        <taxon>Ovalentaria</taxon>
        <taxon>Atherinomorphae</taxon>
        <taxon>Cyprinodontiformes</taxon>
        <taxon>Goodeidae</taxon>
        <taxon>Xenoophorus</taxon>
    </lineage>
</organism>
<feature type="non-terminal residue" evidence="2">
    <location>
        <position position="1"/>
    </location>
</feature>
<evidence type="ECO:0000313" key="3">
    <source>
        <dbReference type="Proteomes" id="UP001434883"/>
    </source>
</evidence>
<protein>
    <recommendedName>
        <fullName evidence="4">Ependymin</fullName>
    </recommendedName>
</protein>
<comment type="similarity">
    <text evidence="1">Belongs to the ependymin family.</text>
</comment>
<dbReference type="Pfam" id="PF00811">
    <property type="entry name" value="Ependymin"/>
    <property type="match status" value="1"/>
</dbReference>
<accession>A0ABV0QAZ4</accession>
<evidence type="ECO:0008006" key="4">
    <source>
        <dbReference type="Google" id="ProtNLM"/>
    </source>
</evidence>
<dbReference type="Proteomes" id="UP001434883">
    <property type="component" value="Unassembled WGS sequence"/>
</dbReference>
<dbReference type="PANTHER" id="PTHR10697">
    <property type="entry name" value="MAMMALIAN EPENDYMIN-RELATED PROTEIN 1"/>
    <property type="match status" value="1"/>
</dbReference>
<gene>
    <name evidence="2" type="ORF">XENOCAPTIV_020548</name>
</gene>
<reference evidence="2 3" key="1">
    <citation type="submission" date="2021-06" db="EMBL/GenBank/DDBJ databases">
        <authorList>
            <person name="Palmer J.M."/>
        </authorList>
    </citation>
    <scope>NUCLEOTIDE SEQUENCE [LARGE SCALE GENOMIC DNA]</scope>
    <source>
        <strain evidence="2 3">XC_2019</strain>
        <tissue evidence="2">Muscle</tissue>
    </source>
</reference>
<keyword evidence="3" id="KW-1185">Reference proteome</keyword>
<dbReference type="EMBL" id="JAHRIN010004436">
    <property type="protein sequence ID" value="MEQ2192956.1"/>
    <property type="molecule type" value="Genomic_DNA"/>
</dbReference>
<dbReference type="PANTHER" id="PTHR10697:SF5">
    <property type="entry name" value="EPENDYMIN-RELATED"/>
    <property type="match status" value="1"/>
</dbReference>
<comment type="caution">
    <text evidence="2">The sequence shown here is derived from an EMBL/GenBank/DDBJ whole genome shotgun (WGS) entry which is preliminary data.</text>
</comment>
<proteinExistence type="inferred from homology"/>
<name>A0ABV0QAZ4_9TELE</name>